<dbReference type="Proteomes" id="UP000631114">
    <property type="component" value="Unassembled WGS sequence"/>
</dbReference>
<dbReference type="InterPro" id="IPR008978">
    <property type="entry name" value="HSP20-like_chaperone"/>
</dbReference>
<dbReference type="EMBL" id="JADFTS010000002">
    <property type="protein sequence ID" value="KAF9621392.1"/>
    <property type="molecule type" value="Genomic_DNA"/>
</dbReference>
<accession>A0A835ISC4</accession>
<evidence type="ECO:0000313" key="3">
    <source>
        <dbReference type="Proteomes" id="UP000631114"/>
    </source>
</evidence>
<dbReference type="InterPro" id="IPR039321">
    <property type="entry name" value="IDM2/3-like"/>
</dbReference>
<proteinExistence type="predicted"/>
<gene>
    <name evidence="2" type="ORF">IFM89_020591</name>
</gene>
<feature type="compositionally biased region" description="Polar residues" evidence="1">
    <location>
        <begin position="437"/>
        <end position="450"/>
    </location>
</feature>
<dbReference type="PANTHER" id="PTHR34661:SF1">
    <property type="entry name" value="INCREASED DNA METHYLATION 3"/>
    <property type="match status" value="1"/>
</dbReference>
<name>A0A835ISC4_9MAGN</name>
<evidence type="ECO:0000256" key="1">
    <source>
        <dbReference type="SAM" id="MobiDB-lite"/>
    </source>
</evidence>
<reference evidence="2 3" key="1">
    <citation type="submission" date="2020-10" db="EMBL/GenBank/DDBJ databases">
        <title>The Coptis chinensis genome and diversification of protoberbering-type alkaloids.</title>
        <authorList>
            <person name="Wang B."/>
            <person name="Shu S."/>
            <person name="Song C."/>
            <person name="Liu Y."/>
        </authorList>
    </citation>
    <scope>NUCLEOTIDE SEQUENCE [LARGE SCALE GENOMIC DNA]</scope>
    <source>
        <strain evidence="2">HL-2020</strain>
        <tissue evidence="2">Leaf</tissue>
    </source>
</reference>
<dbReference type="CDD" id="cd06464">
    <property type="entry name" value="ACD_sHsps-like"/>
    <property type="match status" value="1"/>
</dbReference>
<comment type="caution">
    <text evidence="2">The sequence shown here is derived from an EMBL/GenBank/DDBJ whole genome shotgun (WGS) entry which is preliminary data.</text>
</comment>
<protein>
    <recommendedName>
        <fullName evidence="4">SHSP domain-containing protein</fullName>
    </recommendedName>
</protein>
<organism evidence="2 3">
    <name type="scientific">Coptis chinensis</name>
    <dbReference type="NCBI Taxonomy" id="261450"/>
    <lineage>
        <taxon>Eukaryota</taxon>
        <taxon>Viridiplantae</taxon>
        <taxon>Streptophyta</taxon>
        <taxon>Embryophyta</taxon>
        <taxon>Tracheophyta</taxon>
        <taxon>Spermatophyta</taxon>
        <taxon>Magnoliopsida</taxon>
        <taxon>Ranunculales</taxon>
        <taxon>Ranunculaceae</taxon>
        <taxon>Coptidoideae</taxon>
        <taxon>Coptis</taxon>
    </lineage>
</organism>
<keyword evidence="3" id="KW-1185">Reference proteome</keyword>
<evidence type="ECO:0008006" key="4">
    <source>
        <dbReference type="Google" id="ProtNLM"/>
    </source>
</evidence>
<dbReference type="Gene3D" id="2.60.40.790">
    <property type="match status" value="1"/>
</dbReference>
<evidence type="ECO:0000313" key="2">
    <source>
        <dbReference type="EMBL" id="KAF9621392.1"/>
    </source>
</evidence>
<dbReference type="FunFam" id="2.60.40.790:FF:000049">
    <property type="entry name" value="Increased DNA methylation 3"/>
    <property type="match status" value="1"/>
</dbReference>
<dbReference type="AlphaFoldDB" id="A0A835ISC4"/>
<feature type="region of interest" description="Disordered" evidence="1">
    <location>
        <begin position="409"/>
        <end position="470"/>
    </location>
</feature>
<dbReference type="OrthoDB" id="1211981at2759"/>
<dbReference type="PANTHER" id="PTHR34661">
    <property type="entry name" value="INCREASED DNA METHYLATION 3"/>
    <property type="match status" value="1"/>
</dbReference>
<sequence length="641" mass="71763">MAFPANNGDAQGQVTEATADDQRFLANFITGNYLGPDVLSDVPRRSILQRVEEGLPQYECTDLGSSFLLLHQMECLYGFILKNARPSALLKDTPLQQYFNNKLHFPKSGLVNDVRQFRHFFPAERHAQEIRGRNSKMFQGIVLIDNPDTSHIKPDAFKRFKLLSGRNEVKIDKEEFESYCLTKQIVRDEKNRKRRKDHANANAICWSEPLQIMRPVNVAPLSICYPDITNWADTRKVDELDGPSPMRPPTHTVHQGSPDTGKATDMGGIHTTKVEPDVPEAAHTGKAIESDIPSAMRPPSQMRPRHNSMVYPGFPDGTADIGIPISVAPLSTCYPDNWAHVGKAENGPSKMRPPKHRVDLDFPDWVYTGKATDRGGVHTRKVDPSFPEWAETRKANELYHPYYTMRPPSKMRPMHNSKVDPSFPAGSAGSGKPNELNAPSTLRPMQTSKADPSFPDWADTRKDTDMGSPSTVRLMNASKHRLDSGFPKTYAEKTTNISDSSTTRLTHRSMVLDSVCTLAPSIVYSGTAREWRIGPSIGQLDIGISDDAYFFRVSLPGVEKDAGKLSCEVERCGKINLKGFTKTGEQFILRRSRLFKMKTKSLAPRGEFTISFDLPGQVDPRSFECEFKDDGLFEAVVLKHN</sequence>
<dbReference type="GO" id="GO:0005634">
    <property type="term" value="C:nucleus"/>
    <property type="evidence" value="ECO:0007669"/>
    <property type="project" value="TreeGrafter"/>
</dbReference>